<evidence type="ECO:0000259" key="1">
    <source>
        <dbReference type="Pfam" id="PF04126"/>
    </source>
</evidence>
<dbReference type="AlphaFoldDB" id="X1J561"/>
<name>X1J561_9ZZZZ</name>
<reference evidence="2" key="1">
    <citation type="journal article" date="2014" name="Front. Microbiol.">
        <title>High frequency of phylogenetically diverse reductive dehalogenase-homologous genes in deep subseafloor sedimentary metagenomes.</title>
        <authorList>
            <person name="Kawai M."/>
            <person name="Futagami T."/>
            <person name="Toyoda A."/>
            <person name="Takaki Y."/>
            <person name="Nishi S."/>
            <person name="Hori S."/>
            <person name="Arai W."/>
            <person name="Tsubouchi T."/>
            <person name="Morono Y."/>
            <person name="Uchiyama I."/>
            <person name="Ito T."/>
            <person name="Fujiyama A."/>
            <person name="Inagaki F."/>
            <person name="Takami H."/>
        </authorList>
    </citation>
    <scope>NUCLEOTIDE SEQUENCE</scope>
    <source>
        <strain evidence="2">Expedition CK06-06</strain>
    </source>
</reference>
<dbReference type="EMBL" id="BARU01028682">
    <property type="protein sequence ID" value="GAH73449.1"/>
    <property type="molecule type" value="Genomic_DNA"/>
</dbReference>
<dbReference type="Pfam" id="PF04126">
    <property type="entry name" value="Cyclophil_like"/>
    <property type="match status" value="1"/>
</dbReference>
<feature type="non-terminal residue" evidence="2">
    <location>
        <position position="65"/>
    </location>
</feature>
<dbReference type="SUPFAM" id="SSF50891">
    <property type="entry name" value="Cyclophilin-like"/>
    <property type="match status" value="1"/>
</dbReference>
<organism evidence="2">
    <name type="scientific">marine sediment metagenome</name>
    <dbReference type="NCBI Taxonomy" id="412755"/>
    <lineage>
        <taxon>unclassified sequences</taxon>
        <taxon>metagenomes</taxon>
        <taxon>ecological metagenomes</taxon>
    </lineage>
</organism>
<feature type="domain" description="Cyclophilin TM1367-like" evidence="1">
    <location>
        <begin position="4"/>
        <end position="65"/>
    </location>
</feature>
<sequence>MSTKIEIIINDQSFAGELNDSPGAQTITDSLPLTVQMSRWGDEYYGECGLNLAEDSSAREIMEIG</sequence>
<evidence type="ECO:0000313" key="2">
    <source>
        <dbReference type="EMBL" id="GAH73449.1"/>
    </source>
</evidence>
<comment type="caution">
    <text evidence="2">The sequence shown here is derived from an EMBL/GenBank/DDBJ whole genome shotgun (WGS) entry which is preliminary data.</text>
</comment>
<accession>X1J561</accession>
<dbReference type="InterPro" id="IPR025658">
    <property type="entry name" value="Cyclophilin_TM1367"/>
</dbReference>
<protein>
    <recommendedName>
        <fullName evidence="1">Cyclophilin TM1367-like domain-containing protein</fullName>
    </recommendedName>
</protein>
<proteinExistence type="predicted"/>
<dbReference type="Gene3D" id="2.40.100.20">
    <property type="match status" value="1"/>
</dbReference>
<dbReference type="InterPro" id="IPR029000">
    <property type="entry name" value="Cyclophilin-like_dom_sf"/>
</dbReference>
<gene>
    <name evidence="2" type="ORF">S03H2_45746</name>
</gene>